<comment type="caution">
    <text evidence="12">Lacks conserved residue(s) required for the propagation of feature annotation.</text>
</comment>
<comment type="subunit">
    <text evidence="12">Homotetramer; dimer of dimers.</text>
</comment>
<evidence type="ECO:0000256" key="5">
    <source>
        <dbReference type="ARBA" id="ARBA00022490"/>
    </source>
</evidence>
<keyword evidence="7 12" id="KW-0220">Diaminopimelate biosynthesis</keyword>
<dbReference type="Pfam" id="PF00701">
    <property type="entry name" value="DHDPS"/>
    <property type="match status" value="1"/>
</dbReference>
<keyword evidence="9 12" id="KW-0456">Lyase</keyword>
<dbReference type="NCBIfam" id="TIGR00674">
    <property type="entry name" value="dapA"/>
    <property type="match status" value="1"/>
</dbReference>
<dbReference type="EC" id="4.3.3.7" evidence="4 12"/>
<dbReference type="PIRSF" id="PIRSF001365">
    <property type="entry name" value="DHDPS"/>
    <property type="match status" value="1"/>
</dbReference>
<dbReference type="EMBL" id="MFKF01000065">
    <property type="protein sequence ID" value="OGG55636.1"/>
    <property type="molecule type" value="Genomic_DNA"/>
</dbReference>
<dbReference type="PANTHER" id="PTHR12128">
    <property type="entry name" value="DIHYDRODIPICOLINATE SYNTHASE"/>
    <property type="match status" value="1"/>
</dbReference>
<reference evidence="16 17" key="1">
    <citation type="journal article" date="2016" name="Nat. Commun.">
        <title>Thousands of microbial genomes shed light on interconnected biogeochemical processes in an aquifer system.</title>
        <authorList>
            <person name="Anantharaman K."/>
            <person name="Brown C.T."/>
            <person name="Hug L.A."/>
            <person name="Sharon I."/>
            <person name="Castelle C.J."/>
            <person name="Probst A.J."/>
            <person name="Thomas B.C."/>
            <person name="Singh A."/>
            <person name="Wilkins M.J."/>
            <person name="Karaoz U."/>
            <person name="Brodie E.L."/>
            <person name="Williams K.H."/>
            <person name="Hubbard S.S."/>
            <person name="Banfield J.F."/>
        </authorList>
    </citation>
    <scope>NUCLEOTIDE SEQUENCE [LARGE SCALE GENOMIC DNA]</scope>
    <source>
        <strain evidence="17">RIFCSPLOWO2_12_FULL_64_10</strain>
    </source>
</reference>
<comment type="similarity">
    <text evidence="3 12 13">Belongs to the DapA family.</text>
</comment>
<evidence type="ECO:0000313" key="17">
    <source>
        <dbReference type="Proteomes" id="UP000178606"/>
    </source>
</evidence>
<dbReference type="InterPro" id="IPR005263">
    <property type="entry name" value="DapA"/>
</dbReference>
<evidence type="ECO:0000256" key="3">
    <source>
        <dbReference type="ARBA" id="ARBA00007592"/>
    </source>
</evidence>
<evidence type="ECO:0000313" key="16">
    <source>
        <dbReference type="EMBL" id="OGG55636.1"/>
    </source>
</evidence>
<dbReference type="AlphaFoldDB" id="A0A1F6D2I6"/>
<dbReference type="GO" id="GO:0008840">
    <property type="term" value="F:4-hydroxy-tetrahydrodipicolinate synthase activity"/>
    <property type="evidence" value="ECO:0007669"/>
    <property type="project" value="UniProtKB-UniRule"/>
</dbReference>
<feature type="site" description="Part of a proton relay during catalysis" evidence="12">
    <location>
        <position position="48"/>
    </location>
</feature>
<dbReference type="InterPro" id="IPR002220">
    <property type="entry name" value="DapA-like"/>
</dbReference>
<evidence type="ECO:0000256" key="11">
    <source>
        <dbReference type="ARBA" id="ARBA00047836"/>
    </source>
</evidence>
<comment type="caution">
    <text evidence="12">Was originally thought to be a dihydrodipicolinate synthase (DHDPS), catalyzing the condensation of (S)-aspartate-beta-semialdehyde [(S)-ASA] and pyruvate to dihydrodipicolinate (DHDP). However, it was shown in E.coli that the product of the enzymatic reaction is not dihydrodipicolinate but in fact (4S)-4-hydroxy-2,3,4,5-tetrahydro-(2S)-dipicolinic acid (HTPA), and that the consecutive dehydration reaction leading to DHDP is not spontaneous but catalyzed by DapB.</text>
</comment>
<feature type="binding site" evidence="12 15">
    <location>
        <position position="208"/>
    </location>
    <ligand>
        <name>pyruvate</name>
        <dbReference type="ChEBI" id="CHEBI:15361"/>
    </ligand>
</feature>
<dbReference type="PANTHER" id="PTHR12128:SF66">
    <property type="entry name" value="4-HYDROXY-2-OXOGLUTARATE ALDOLASE, MITOCHONDRIAL"/>
    <property type="match status" value="1"/>
</dbReference>
<accession>A0A1F6D2I6</accession>
<dbReference type="SMART" id="SM01130">
    <property type="entry name" value="DHDPS"/>
    <property type="match status" value="1"/>
</dbReference>
<comment type="subcellular location">
    <subcellularLocation>
        <location evidence="12">Cytoplasm</location>
    </subcellularLocation>
</comment>
<keyword evidence="8 12" id="KW-0457">Lysine biosynthesis</keyword>
<evidence type="ECO:0000256" key="14">
    <source>
        <dbReference type="PIRSR" id="PIRSR001365-1"/>
    </source>
</evidence>
<evidence type="ECO:0000256" key="13">
    <source>
        <dbReference type="PIRNR" id="PIRNR001365"/>
    </source>
</evidence>
<dbReference type="GO" id="GO:0019877">
    <property type="term" value="P:diaminopimelate biosynthetic process"/>
    <property type="evidence" value="ECO:0007669"/>
    <property type="project" value="UniProtKB-UniRule"/>
</dbReference>
<comment type="function">
    <text evidence="1 12">Catalyzes the condensation of (S)-aspartate-beta-semialdehyde [(S)-ASA] and pyruvate to 4-hydroxy-tetrahydrodipicolinate (HTPA).</text>
</comment>
<evidence type="ECO:0000256" key="4">
    <source>
        <dbReference type="ARBA" id="ARBA00012086"/>
    </source>
</evidence>
<keyword evidence="5 12" id="KW-0963">Cytoplasm</keyword>
<dbReference type="PROSITE" id="PS00665">
    <property type="entry name" value="DHDPS_1"/>
    <property type="match status" value="1"/>
</dbReference>
<evidence type="ECO:0000256" key="2">
    <source>
        <dbReference type="ARBA" id="ARBA00005120"/>
    </source>
</evidence>
<dbReference type="InterPro" id="IPR013785">
    <property type="entry name" value="Aldolase_TIM"/>
</dbReference>
<organism evidence="16 17">
    <name type="scientific">Handelsmanbacteria sp. (strain RIFCSPLOWO2_12_FULL_64_10)</name>
    <dbReference type="NCBI Taxonomy" id="1817868"/>
    <lineage>
        <taxon>Bacteria</taxon>
        <taxon>Candidatus Handelsmaniibacteriota</taxon>
    </lineage>
</organism>
<dbReference type="PRINTS" id="PR00146">
    <property type="entry name" value="DHPICSNTHASE"/>
</dbReference>
<feature type="active site" description="Schiff-base intermediate with substrate" evidence="12 14">
    <location>
        <position position="166"/>
    </location>
</feature>
<dbReference type="InterPro" id="IPR020624">
    <property type="entry name" value="Schiff_base-form_aldolases_CS"/>
</dbReference>
<dbReference type="HAMAP" id="MF_00418">
    <property type="entry name" value="DapA"/>
    <property type="match status" value="1"/>
</dbReference>
<evidence type="ECO:0000256" key="1">
    <source>
        <dbReference type="ARBA" id="ARBA00003294"/>
    </source>
</evidence>
<dbReference type="SUPFAM" id="SSF51569">
    <property type="entry name" value="Aldolase"/>
    <property type="match status" value="1"/>
</dbReference>
<name>A0A1F6D2I6_HANXR</name>
<evidence type="ECO:0000256" key="8">
    <source>
        <dbReference type="ARBA" id="ARBA00023154"/>
    </source>
</evidence>
<dbReference type="GO" id="GO:0009089">
    <property type="term" value="P:lysine biosynthetic process via diaminopimelate"/>
    <property type="evidence" value="ECO:0007669"/>
    <property type="project" value="UniProtKB-UniRule"/>
</dbReference>
<gene>
    <name evidence="12" type="primary">dapA</name>
    <name evidence="16" type="ORF">A3F84_29210</name>
</gene>
<feature type="active site" description="Proton donor/acceptor" evidence="12 14">
    <location>
        <position position="137"/>
    </location>
</feature>
<protein>
    <recommendedName>
        <fullName evidence="4 12">4-hydroxy-tetrahydrodipicolinate synthase</fullName>
        <shortName evidence="12">HTPA synthase</shortName>
        <ecNumber evidence="4 12">4.3.3.7</ecNumber>
    </recommendedName>
</protein>
<dbReference type="GO" id="GO:0005737">
    <property type="term" value="C:cytoplasm"/>
    <property type="evidence" value="ECO:0007669"/>
    <property type="project" value="UniProtKB-SubCell"/>
</dbReference>
<evidence type="ECO:0000256" key="12">
    <source>
        <dbReference type="HAMAP-Rule" id="MF_00418"/>
    </source>
</evidence>
<evidence type="ECO:0000256" key="7">
    <source>
        <dbReference type="ARBA" id="ARBA00022915"/>
    </source>
</evidence>
<comment type="caution">
    <text evidence="16">The sequence shown here is derived from an EMBL/GenBank/DDBJ whole genome shotgun (WGS) entry which is preliminary data.</text>
</comment>
<dbReference type="Proteomes" id="UP000178606">
    <property type="component" value="Unassembled WGS sequence"/>
</dbReference>
<evidence type="ECO:0000256" key="10">
    <source>
        <dbReference type="ARBA" id="ARBA00023270"/>
    </source>
</evidence>
<comment type="pathway">
    <text evidence="2 12">Amino-acid biosynthesis; L-lysine biosynthesis via DAP pathway; (S)-tetrahydrodipicolinate from L-aspartate: step 3/4.</text>
</comment>
<sequence length="299" mass="32308">MDTQKIRGIIPAVVTPLTEGEEVDEEALEVVLNRLIHKGVHGVFTVGTTGEFWALTPEEKRRVFRRTVACTGGRVPVYLGTCANSTREAVMLSEWAAEAGADCISVLTPCFITPTDEELFKHYAAIAKAVDIPILLYGNPDRTGVKLSVGLAARLAEQFPNVVGIKDSSGDLTLTTEYIRKCPKGFRAIMGRDTLIFAGLMHGTAGAIAASANIAPEIGVAIYEHFVKGDLQKALEYQNRLAPLRLAFTLGSFPIVLKEGAEMVGLPAGPARAPIGRLSPEKRKQLRDILIEMGLEVVK</sequence>
<dbReference type="CDD" id="cd00408">
    <property type="entry name" value="DHDPS-like"/>
    <property type="match status" value="1"/>
</dbReference>
<evidence type="ECO:0000256" key="6">
    <source>
        <dbReference type="ARBA" id="ARBA00022605"/>
    </source>
</evidence>
<dbReference type="Gene3D" id="3.20.20.70">
    <property type="entry name" value="Aldolase class I"/>
    <property type="match status" value="1"/>
</dbReference>
<evidence type="ECO:0000256" key="15">
    <source>
        <dbReference type="PIRSR" id="PIRSR001365-2"/>
    </source>
</evidence>
<keyword evidence="10 12" id="KW-0704">Schiff base</keyword>
<feature type="binding site" evidence="12 15">
    <location>
        <position position="49"/>
    </location>
    <ligand>
        <name>pyruvate</name>
        <dbReference type="ChEBI" id="CHEBI:15361"/>
    </ligand>
</feature>
<dbReference type="UniPathway" id="UPA00034">
    <property type="reaction ID" value="UER00017"/>
</dbReference>
<keyword evidence="6 12" id="KW-0028">Amino-acid biosynthesis</keyword>
<proteinExistence type="inferred from homology"/>
<comment type="catalytic activity">
    <reaction evidence="11 12">
        <text>L-aspartate 4-semialdehyde + pyruvate = (2S,4S)-4-hydroxy-2,3,4,5-tetrahydrodipicolinate + H2O + H(+)</text>
        <dbReference type="Rhea" id="RHEA:34171"/>
        <dbReference type="ChEBI" id="CHEBI:15361"/>
        <dbReference type="ChEBI" id="CHEBI:15377"/>
        <dbReference type="ChEBI" id="CHEBI:15378"/>
        <dbReference type="ChEBI" id="CHEBI:67139"/>
        <dbReference type="ChEBI" id="CHEBI:537519"/>
        <dbReference type="EC" id="4.3.3.7"/>
    </reaction>
</comment>
<evidence type="ECO:0000256" key="9">
    <source>
        <dbReference type="ARBA" id="ARBA00023239"/>
    </source>
</evidence>